<feature type="region of interest" description="Disordered" evidence="3">
    <location>
        <begin position="63"/>
        <end position="84"/>
    </location>
</feature>
<sequence>MALKSKRVAQMAAEEEDEEGGKEGRKGMLDLLDSFRYTGTGSRAGGGGGGRDPCWIPSLSVIHKRKPIPTNPTPPSTPSPLKRTWPTAFPFAAEKKPKKPRHDLPKEAAAAPPPLITAAVKKPKKPHDLPKETADTSSGACAVNVKKVIKSRNLPKTAVAVNVNTVKKKKTTPFRAAEKRSEAYCRVPPDFDFKLPRSCHHLIQEDHSFDHWRVLVICMLLNMTTGKQVKKVVEDFFVLCPDAETTTEVDAQQIQNVISTLGLHNKRAHMIKRLSEEYLRPDWAHVTSLHGIGKYAADAYAIFCTGKGADVRPQDHKLVDYWNSIYGNDTSIVRATLDLVYYLNVFVPVYIVQKLREMLMVKLYERCLIPCSNYPEFWTRYMVAKKLSIMPLVARHHSSIRVSRKLGIPFVFVPLVKKALLRSDFDIAAQNWTEGMAQCECWSTEGRVSVHHLGDSQHGKDITFKCHRDGQQIYFVNLGVTSIMRDSTAGTILKLNTTADMVPPLVQYHCRYNLQLLSSAWFIIL</sequence>
<dbReference type="EMBL" id="SWLB01000009">
    <property type="protein sequence ID" value="KAF3334543.1"/>
    <property type="molecule type" value="Genomic_DNA"/>
</dbReference>
<dbReference type="PANTHER" id="PTHR15074:SF0">
    <property type="entry name" value="METHYL-CPG-BINDING DOMAIN PROTEIN 4-LIKE PROTEIN"/>
    <property type="match status" value="1"/>
</dbReference>
<evidence type="ECO:0000256" key="2">
    <source>
        <dbReference type="ARBA" id="ARBA00023242"/>
    </source>
</evidence>
<dbReference type="Gene3D" id="1.10.340.30">
    <property type="entry name" value="Hypothetical protein, domain 2"/>
    <property type="match status" value="1"/>
</dbReference>
<feature type="region of interest" description="Disordered" evidence="3">
    <location>
        <begin position="1"/>
        <end position="25"/>
    </location>
</feature>
<protein>
    <submittedName>
        <fullName evidence="4">Methyl-CpG-binding domain protein 4</fullName>
    </submittedName>
</protein>
<proteinExistence type="predicted"/>
<dbReference type="GO" id="GO:0006281">
    <property type="term" value="P:DNA repair"/>
    <property type="evidence" value="ECO:0007669"/>
    <property type="project" value="InterPro"/>
</dbReference>
<reference evidence="4" key="1">
    <citation type="submission" date="2020-01" db="EMBL/GenBank/DDBJ databases">
        <title>Genome sequence of Kobresia littledalei, the first chromosome-level genome in the family Cyperaceae.</title>
        <authorList>
            <person name="Qu G."/>
        </authorList>
    </citation>
    <scope>NUCLEOTIDE SEQUENCE</scope>
    <source>
        <strain evidence="4">C.B.Clarke</strain>
        <tissue evidence="4">Leaf</tissue>
    </source>
</reference>
<name>A0A833VTH6_9POAL</name>
<dbReference type="PANTHER" id="PTHR15074">
    <property type="entry name" value="METHYL-CPG-BINDING PROTEIN"/>
    <property type="match status" value="1"/>
</dbReference>
<evidence type="ECO:0000313" key="5">
    <source>
        <dbReference type="Proteomes" id="UP000623129"/>
    </source>
</evidence>
<dbReference type="InterPro" id="IPR011257">
    <property type="entry name" value="DNA_glycosylase"/>
</dbReference>
<dbReference type="GO" id="GO:0003677">
    <property type="term" value="F:DNA binding"/>
    <property type="evidence" value="ECO:0007669"/>
    <property type="project" value="InterPro"/>
</dbReference>
<dbReference type="InterPro" id="IPR045138">
    <property type="entry name" value="MeCP2/MBD4"/>
</dbReference>
<evidence type="ECO:0000256" key="3">
    <source>
        <dbReference type="SAM" id="MobiDB-lite"/>
    </source>
</evidence>
<comment type="caution">
    <text evidence="4">The sequence shown here is derived from an EMBL/GenBank/DDBJ whole genome shotgun (WGS) entry which is preliminary data.</text>
</comment>
<dbReference type="GO" id="GO:0005634">
    <property type="term" value="C:nucleus"/>
    <property type="evidence" value="ECO:0007669"/>
    <property type="project" value="UniProtKB-SubCell"/>
</dbReference>
<feature type="compositionally biased region" description="Pro residues" evidence="3">
    <location>
        <begin position="69"/>
        <end position="78"/>
    </location>
</feature>
<accession>A0A833VTH6</accession>
<evidence type="ECO:0000256" key="1">
    <source>
        <dbReference type="ARBA" id="ARBA00004123"/>
    </source>
</evidence>
<gene>
    <name evidence="4" type="ORF">FCM35_KLT21147</name>
</gene>
<comment type="subcellular location">
    <subcellularLocation>
        <location evidence="1">Nucleus</location>
    </subcellularLocation>
</comment>
<evidence type="ECO:0000313" key="4">
    <source>
        <dbReference type="EMBL" id="KAF3334543.1"/>
    </source>
</evidence>
<organism evidence="4 5">
    <name type="scientific">Carex littledalei</name>
    <dbReference type="NCBI Taxonomy" id="544730"/>
    <lineage>
        <taxon>Eukaryota</taxon>
        <taxon>Viridiplantae</taxon>
        <taxon>Streptophyta</taxon>
        <taxon>Embryophyta</taxon>
        <taxon>Tracheophyta</taxon>
        <taxon>Spermatophyta</taxon>
        <taxon>Magnoliopsida</taxon>
        <taxon>Liliopsida</taxon>
        <taxon>Poales</taxon>
        <taxon>Cyperaceae</taxon>
        <taxon>Cyperoideae</taxon>
        <taxon>Cariceae</taxon>
        <taxon>Carex</taxon>
        <taxon>Carex subgen. Euthyceras</taxon>
    </lineage>
</organism>
<dbReference type="OrthoDB" id="10265068at2759"/>
<dbReference type="AlphaFoldDB" id="A0A833VTH6"/>
<keyword evidence="2" id="KW-0539">Nucleus</keyword>
<dbReference type="Proteomes" id="UP000623129">
    <property type="component" value="Unassembled WGS sequence"/>
</dbReference>
<dbReference type="GO" id="GO:0003824">
    <property type="term" value="F:catalytic activity"/>
    <property type="evidence" value="ECO:0007669"/>
    <property type="project" value="InterPro"/>
</dbReference>
<keyword evidence="5" id="KW-1185">Reference proteome</keyword>
<dbReference type="SUPFAM" id="SSF48150">
    <property type="entry name" value="DNA-glycosylase"/>
    <property type="match status" value="1"/>
</dbReference>